<accession>A0A2B7WEX8</accession>
<proteinExistence type="predicted"/>
<sequence>MASLLHAAGRGHIGTRSPTSSIGARSRFQQGTPYVNAASAFRPGSHLQQLSNLNSSLQMTALQG</sequence>
<feature type="compositionally biased region" description="Polar residues" evidence="1">
    <location>
        <begin position="16"/>
        <end position="26"/>
    </location>
</feature>
<comment type="caution">
    <text evidence="2">The sequence shown here is derived from an EMBL/GenBank/DDBJ whole genome shotgun (WGS) entry which is preliminary data.</text>
</comment>
<organism evidence="2 3">
    <name type="scientific">Polytolypa hystricis (strain UAMH7299)</name>
    <dbReference type="NCBI Taxonomy" id="1447883"/>
    <lineage>
        <taxon>Eukaryota</taxon>
        <taxon>Fungi</taxon>
        <taxon>Dikarya</taxon>
        <taxon>Ascomycota</taxon>
        <taxon>Pezizomycotina</taxon>
        <taxon>Eurotiomycetes</taxon>
        <taxon>Eurotiomycetidae</taxon>
        <taxon>Onygenales</taxon>
        <taxon>Onygenales incertae sedis</taxon>
        <taxon>Polytolypa</taxon>
    </lineage>
</organism>
<protein>
    <submittedName>
        <fullName evidence="2">Uncharacterized protein</fullName>
    </submittedName>
</protein>
<reference evidence="2 3" key="1">
    <citation type="submission" date="2017-10" db="EMBL/GenBank/DDBJ databases">
        <title>Comparative genomics in systemic dimorphic fungi from Ajellomycetaceae.</title>
        <authorList>
            <person name="Munoz J.F."/>
            <person name="Mcewen J.G."/>
            <person name="Clay O.K."/>
            <person name="Cuomo C.A."/>
        </authorList>
    </citation>
    <scope>NUCLEOTIDE SEQUENCE [LARGE SCALE GENOMIC DNA]</scope>
    <source>
        <strain evidence="2 3">UAMH7299</strain>
    </source>
</reference>
<dbReference type="Proteomes" id="UP000224634">
    <property type="component" value="Unassembled WGS sequence"/>
</dbReference>
<dbReference type="EMBL" id="PDNA01000489">
    <property type="protein sequence ID" value="PGG95166.1"/>
    <property type="molecule type" value="Genomic_DNA"/>
</dbReference>
<gene>
    <name evidence="2" type="ORF">AJ80_10009</name>
</gene>
<evidence type="ECO:0000313" key="2">
    <source>
        <dbReference type="EMBL" id="PGG95166.1"/>
    </source>
</evidence>
<keyword evidence="3" id="KW-1185">Reference proteome</keyword>
<name>A0A2B7WEX8_POLH7</name>
<feature type="region of interest" description="Disordered" evidence="1">
    <location>
        <begin position="1"/>
        <end position="26"/>
    </location>
</feature>
<evidence type="ECO:0000256" key="1">
    <source>
        <dbReference type="SAM" id="MobiDB-lite"/>
    </source>
</evidence>
<evidence type="ECO:0000313" key="3">
    <source>
        <dbReference type="Proteomes" id="UP000224634"/>
    </source>
</evidence>
<dbReference type="AlphaFoldDB" id="A0A2B7WEX8"/>